<dbReference type="GO" id="GO:0008168">
    <property type="term" value="F:methyltransferase activity"/>
    <property type="evidence" value="ECO:0007669"/>
    <property type="project" value="InterPro"/>
</dbReference>
<dbReference type="InterPro" id="IPR050946">
    <property type="entry name" value="AP-1_TF_bZIP"/>
</dbReference>
<dbReference type="GO" id="GO:0000981">
    <property type="term" value="F:DNA-binding transcription factor activity, RNA polymerase II-specific"/>
    <property type="evidence" value="ECO:0007669"/>
    <property type="project" value="TreeGrafter"/>
</dbReference>
<feature type="domain" description="BZIP" evidence="6">
    <location>
        <begin position="508"/>
        <end position="571"/>
    </location>
</feature>
<keyword evidence="5" id="KW-0175">Coiled coil</keyword>
<keyword evidence="3" id="KW-0238">DNA-binding</keyword>
<comment type="similarity">
    <text evidence="1">Belongs to the bZIP family. Jun subfamily.</text>
</comment>
<proteinExistence type="inferred from homology"/>
<dbReference type="SUPFAM" id="SSF57959">
    <property type="entry name" value="Leucine zipper domain"/>
    <property type="match status" value="1"/>
</dbReference>
<evidence type="ECO:0000256" key="4">
    <source>
        <dbReference type="ARBA" id="ARBA00023163"/>
    </source>
</evidence>
<accession>A0AAD8ZPR2</accession>
<dbReference type="GO" id="GO:0051726">
    <property type="term" value="P:regulation of cell cycle"/>
    <property type="evidence" value="ECO:0007669"/>
    <property type="project" value="TreeGrafter"/>
</dbReference>
<dbReference type="FunFam" id="1.20.5.170:FF:000012">
    <property type="entry name" value="Putative transcription factor AP-1"/>
    <property type="match status" value="1"/>
</dbReference>
<dbReference type="Pfam" id="PF03957">
    <property type="entry name" value="Jun"/>
    <property type="match status" value="1"/>
</dbReference>
<dbReference type="PRINTS" id="PR00043">
    <property type="entry name" value="LEUZIPPRJUN"/>
</dbReference>
<dbReference type="PANTHER" id="PTHR11462:SF58">
    <property type="entry name" value="JUN B PROTO-ONCOGENE"/>
    <property type="match status" value="1"/>
</dbReference>
<dbReference type="PROSITE" id="PS00036">
    <property type="entry name" value="BZIP_BASIC"/>
    <property type="match status" value="1"/>
</dbReference>
<dbReference type="GO" id="GO:0042127">
    <property type="term" value="P:regulation of cell population proliferation"/>
    <property type="evidence" value="ECO:0007669"/>
    <property type="project" value="TreeGrafter"/>
</dbReference>
<dbReference type="InterPro" id="IPR008917">
    <property type="entry name" value="TF_DNA-bd_sf"/>
</dbReference>
<dbReference type="Proteomes" id="UP001239994">
    <property type="component" value="Unassembled WGS sequence"/>
</dbReference>
<name>A0AAD8ZPR2_9TELE</name>
<dbReference type="Pfam" id="PF09004">
    <property type="entry name" value="ALKBH8_N"/>
    <property type="match status" value="1"/>
</dbReference>
<dbReference type="PANTHER" id="PTHR11462">
    <property type="entry name" value="JUN TRANSCRIPTION FACTOR-RELATED"/>
    <property type="match status" value="1"/>
</dbReference>
<evidence type="ECO:0000313" key="7">
    <source>
        <dbReference type="EMBL" id="KAK1802630.1"/>
    </source>
</evidence>
<dbReference type="SMART" id="SM00338">
    <property type="entry name" value="BRLZ"/>
    <property type="match status" value="1"/>
</dbReference>
<dbReference type="PROSITE" id="PS50217">
    <property type="entry name" value="BZIP"/>
    <property type="match status" value="1"/>
</dbReference>
<dbReference type="InterPro" id="IPR015095">
    <property type="entry name" value="AlkB_hom8_N"/>
</dbReference>
<keyword evidence="2" id="KW-0805">Transcription regulation</keyword>
<organism evidence="7 8">
    <name type="scientific">Electrophorus voltai</name>
    <dbReference type="NCBI Taxonomy" id="2609070"/>
    <lineage>
        <taxon>Eukaryota</taxon>
        <taxon>Metazoa</taxon>
        <taxon>Chordata</taxon>
        <taxon>Craniata</taxon>
        <taxon>Vertebrata</taxon>
        <taxon>Euteleostomi</taxon>
        <taxon>Actinopterygii</taxon>
        <taxon>Neopterygii</taxon>
        <taxon>Teleostei</taxon>
        <taxon>Ostariophysi</taxon>
        <taxon>Gymnotiformes</taxon>
        <taxon>Gymnotoidei</taxon>
        <taxon>Gymnotidae</taxon>
        <taxon>Electrophorus</taxon>
    </lineage>
</organism>
<dbReference type="InterPro" id="IPR046347">
    <property type="entry name" value="bZIP_sf"/>
</dbReference>
<dbReference type="InterPro" id="IPR002112">
    <property type="entry name" value="Leuzip_Jun"/>
</dbReference>
<evidence type="ECO:0000256" key="5">
    <source>
        <dbReference type="SAM" id="Coils"/>
    </source>
</evidence>
<evidence type="ECO:0000313" key="8">
    <source>
        <dbReference type="Proteomes" id="UP001239994"/>
    </source>
</evidence>
<dbReference type="AlphaFoldDB" id="A0AAD8ZPR2"/>
<feature type="coiled-coil region" evidence="5">
    <location>
        <begin position="506"/>
        <end position="574"/>
    </location>
</feature>
<dbReference type="Pfam" id="PF00170">
    <property type="entry name" value="bZIP_1"/>
    <property type="match status" value="1"/>
</dbReference>
<evidence type="ECO:0000259" key="6">
    <source>
        <dbReference type="PROSITE" id="PS50217"/>
    </source>
</evidence>
<gene>
    <name evidence="7" type="ORF">P4O66_004271</name>
</gene>
<dbReference type="GO" id="GO:0016706">
    <property type="term" value="F:2-oxoglutarate-dependent dioxygenase activity"/>
    <property type="evidence" value="ECO:0007669"/>
    <property type="project" value="InterPro"/>
</dbReference>
<dbReference type="GO" id="GO:0000978">
    <property type="term" value="F:RNA polymerase II cis-regulatory region sequence-specific DNA binding"/>
    <property type="evidence" value="ECO:0007669"/>
    <property type="project" value="TreeGrafter"/>
</dbReference>
<dbReference type="InterPro" id="IPR005643">
    <property type="entry name" value="JNK"/>
</dbReference>
<comment type="caution">
    <text evidence="7">The sequence shown here is derived from an EMBL/GenBank/DDBJ whole genome shotgun (WGS) entry which is preliminary data.</text>
</comment>
<evidence type="ECO:0000256" key="3">
    <source>
        <dbReference type="ARBA" id="ARBA00023125"/>
    </source>
</evidence>
<evidence type="ECO:0000256" key="1">
    <source>
        <dbReference type="ARBA" id="ARBA00006882"/>
    </source>
</evidence>
<dbReference type="GO" id="GO:0005667">
    <property type="term" value="C:transcription regulator complex"/>
    <property type="evidence" value="ECO:0007669"/>
    <property type="project" value="TreeGrafter"/>
</dbReference>
<dbReference type="InterPro" id="IPR004827">
    <property type="entry name" value="bZIP"/>
</dbReference>
<dbReference type="SUPFAM" id="SSF47454">
    <property type="entry name" value="A DNA-binding domain in eukaryotic transcription factors"/>
    <property type="match status" value="1"/>
</dbReference>
<keyword evidence="8" id="KW-1185">Reference proteome</keyword>
<protein>
    <recommendedName>
        <fullName evidence="6">BZIP domain-containing protein</fullName>
    </recommendedName>
</protein>
<dbReference type="EMBL" id="JAROKS010000006">
    <property type="protein sequence ID" value="KAK1802630.1"/>
    <property type="molecule type" value="Genomic_DNA"/>
</dbReference>
<keyword evidence="4" id="KW-0804">Transcription</keyword>
<dbReference type="CDD" id="cd14696">
    <property type="entry name" value="bZIP_Jun"/>
    <property type="match status" value="1"/>
</dbReference>
<dbReference type="Gene3D" id="1.20.5.170">
    <property type="match status" value="1"/>
</dbReference>
<reference evidence="7" key="1">
    <citation type="submission" date="2023-03" db="EMBL/GenBank/DDBJ databases">
        <title>Electrophorus voltai genome.</title>
        <authorList>
            <person name="Bian C."/>
        </authorList>
    </citation>
    <scope>NUCLEOTIDE SEQUENCE</scope>
    <source>
        <strain evidence="7">CB-2022</strain>
        <tissue evidence="7">Muscle</tissue>
    </source>
</reference>
<sequence length="602" mass="67355">MLRAHHRTAESDVRRVFKRMNTRKAAGPDGICGRVLKACADQQAPVLTDIFNLSLTLGIVPSSFKRSTIVPVPKKPRRSALLPSHHHLISDNDERAYLEEIKHLESWCQENNLLLNVSKTKDLIVDCSKKQEQHYQPVRISGTTVERVDSFRYLGVYISQDLSWSRHTNSLAKKARQRLYYLRRLRDFRLPSKVLRNFYTCTIESILTGNITVWFGNSTRTDKHSKVWCVQQSASVIQNFLTCRPSITSGARPRAALGIRAALPLEYRLSHSLFPGQYLPATDAALHDYKLLKQNMSVGFAEPYRNLKSLRSESDFYSGASGDLSSLKLASPELERLIVQSANGVITTPTPGQYLYSRAITEEQEGFADGFVKALDELHKMNQMPPPNVSIGAGGVSSCSVAPSVYGSALQPETPVYTTLNSCNPNTTLPPAANYPTATISYLPHHHQYQHHPSTTHPPHHFQHSLSGAGLHPQRLTTMKEEPQIVPDLQSSDGSPPMSPIDLEDQERIKAERKRLRNRLAATKCRRRKLERISRLEDKVKILKSDNAGLSSTASILREQVAQLKQKSDELKMEISTQVGKKGQGSLTRTQTACKCFIPPGP</sequence>
<evidence type="ECO:0000256" key="2">
    <source>
        <dbReference type="ARBA" id="ARBA00023015"/>
    </source>
</evidence>